<protein>
    <submittedName>
        <fullName evidence="1">Uncharacterized protein</fullName>
    </submittedName>
</protein>
<comment type="caution">
    <text evidence="1">The sequence shown here is derived from an EMBL/GenBank/DDBJ whole genome shotgun (WGS) entry which is preliminary data.</text>
</comment>
<dbReference type="AlphaFoldDB" id="A0A1B8B2V2"/>
<evidence type="ECO:0000313" key="1">
    <source>
        <dbReference type="EMBL" id="OBS27045.1"/>
    </source>
</evidence>
<gene>
    <name evidence="1" type="ORF">FPOA_00986</name>
</gene>
<accession>A0A1B8B2V2</accession>
<organism evidence="1 2">
    <name type="scientific">Fusarium poae</name>
    <dbReference type="NCBI Taxonomy" id="36050"/>
    <lineage>
        <taxon>Eukaryota</taxon>
        <taxon>Fungi</taxon>
        <taxon>Dikarya</taxon>
        <taxon>Ascomycota</taxon>
        <taxon>Pezizomycotina</taxon>
        <taxon>Sordariomycetes</taxon>
        <taxon>Hypocreomycetidae</taxon>
        <taxon>Hypocreales</taxon>
        <taxon>Nectriaceae</taxon>
        <taxon>Fusarium</taxon>
    </lineage>
</organism>
<sequence length="114" mass="12985">MSISLSVWNPRRSITNNHVSATSRKRSVRMQRDLIDHTFPRKTEKLDRAVLVQSSTATTPQLVFHDVSDISISNREERSEFICLSSLVTLVFRWWLLDSATSASATLPMLPDPE</sequence>
<name>A0A1B8B2V2_FUSPO</name>
<evidence type="ECO:0000313" key="2">
    <source>
        <dbReference type="Proteomes" id="UP000091967"/>
    </source>
</evidence>
<keyword evidence="2" id="KW-1185">Reference proteome</keyword>
<proteinExistence type="predicted"/>
<dbReference type="Proteomes" id="UP000091967">
    <property type="component" value="Unassembled WGS sequence"/>
</dbReference>
<reference evidence="1 2" key="1">
    <citation type="submission" date="2016-06" db="EMBL/GenBank/DDBJ databases">
        <title>Living apart together: crosstalk between the core and supernumerary genomes in a fungal plant pathogen.</title>
        <authorList>
            <person name="Vanheule A."/>
            <person name="Audenaert K."/>
            <person name="Warris S."/>
            <person name="Van De Geest H."/>
            <person name="Schijlen E."/>
            <person name="Hofte M."/>
            <person name="De Saeger S."/>
            <person name="Haesaert G."/>
            <person name="Waalwijk C."/>
            <person name="Van Der Lee T."/>
        </authorList>
    </citation>
    <scope>NUCLEOTIDE SEQUENCE [LARGE SCALE GENOMIC DNA]</scope>
    <source>
        <strain evidence="1 2">2516</strain>
    </source>
</reference>
<dbReference type="EMBL" id="LYXU01000001">
    <property type="protein sequence ID" value="OBS27045.1"/>
    <property type="molecule type" value="Genomic_DNA"/>
</dbReference>